<accession>A0A6G0WNI4</accession>
<feature type="compositionally biased region" description="Low complexity" evidence="1">
    <location>
        <begin position="569"/>
        <end position="581"/>
    </location>
</feature>
<feature type="transmembrane region" description="Helical" evidence="2">
    <location>
        <begin position="351"/>
        <end position="369"/>
    </location>
</feature>
<keyword evidence="5" id="KW-1185">Reference proteome</keyword>
<dbReference type="GO" id="GO:0055085">
    <property type="term" value="P:transmembrane transport"/>
    <property type="evidence" value="ECO:0007669"/>
    <property type="project" value="TreeGrafter"/>
</dbReference>
<feature type="transmembrane region" description="Helical" evidence="2">
    <location>
        <begin position="12"/>
        <end position="37"/>
    </location>
</feature>
<feature type="region of interest" description="Disordered" evidence="1">
    <location>
        <begin position="529"/>
        <end position="649"/>
    </location>
</feature>
<feature type="region of interest" description="Disordered" evidence="1">
    <location>
        <begin position="474"/>
        <end position="509"/>
    </location>
</feature>
<dbReference type="VEuPathDB" id="FungiDB:AeMF1_016439"/>
<dbReference type="GO" id="GO:0016020">
    <property type="term" value="C:membrane"/>
    <property type="evidence" value="ECO:0007669"/>
    <property type="project" value="TreeGrafter"/>
</dbReference>
<feature type="transmembrane region" description="Helical" evidence="2">
    <location>
        <begin position="293"/>
        <end position="315"/>
    </location>
</feature>
<feature type="compositionally biased region" description="Polar residues" evidence="1">
    <location>
        <begin position="764"/>
        <end position="778"/>
    </location>
</feature>
<feature type="compositionally biased region" description="Polar residues" evidence="1">
    <location>
        <begin position="529"/>
        <end position="548"/>
    </location>
</feature>
<feature type="transmembrane region" description="Helical" evidence="2">
    <location>
        <begin position="94"/>
        <end position="118"/>
    </location>
</feature>
<feature type="compositionally biased region" description="Low complexity" evidence="1">
    <location>
        <begin position="737"/>
        <end position="750"/>
    </location>
</feature>
<feature type="transmembrane region" description="Helical" evidence="2">
    <location>
        <begin position="258"/>
        <end position="281"/>
    </location>
</feature>
<dbReference type="EMBL" id="VJMJ01000172">
    <property type="protein sequence ID" value="KAF0728884.1"/>
    <property type="molecule type" value="Genomic_DNA"/>
</dbReference>
<feature type="compositionally biased region" description="Low complexity" evidence="1">
    <location>
        <begin position="716"/>
        <end position="726"/>
    </location>
</feature>
<dbReference type="PANTHER" id="PTHR31145">
    <property type="entry name" value="INTEGRAL MEMBRANE PROTEIN (AFU_ORTHOLOGUE AFUA_7G01610)"/>
    <property type="match status" value="1"/>
</dbReference>
<dbReference type="AlphaFoldDB" id="A0A6G0WNI4"/>
<keyword evidence="2" id="KW-0472">Membrane</keyword>
<feature type="compositionally biased region" description="Polar residues" evidence="1">
    <location>
        <begin position="624"/>
        <end position="648"/>
    </location>
</feature>
<name>A0A6G0WNI4_9STRA</name>
<evidence type="ECO:0000313" key="4">
    <source>
        <dbReference type="EMBL" id="KAF0728884.1"/>
    </source>
</evidence>
<gene>
    <name evidence="4" type="ORF">Ae201684_013453</name>
</gene>
<feature type="transmembrane region" description="Helical" evidence="2">
    <location>
        <begin position="401"/>
        <end position="424"/>
    </location>
</feature>
<feature type="domain" description="TRP C-terminal" evidence="3">
    <location>
        <begin position="196"/>
        <end position="485"/>
    </location>
</feature>
<dbReference type="InterPro" id="IPR040241">
    <property type="entry name" value="TRP_Flc/Pkd2-like"/>
</dbReference>
<evidence type="ECO:0000259" key="3">
    <source>
        <dbReference type="Pfam" id="PF06011"/>
    </source>
</evidence>
<feature type="compositionally biased region" description="Polar residues" evidence="1">
    <location>
        <begin position="480"/>
        <end position="499"/>
    </location>
</feature>
<dbReference type="Proteomes" id="UP000481153">
    <property type="component" value="Unassembled WGS sequence"/>
</dbReference>
<sequence>MGLIGKCCCLSMLLSKLLCLACTFGPLIFMYLLYIFYIKPWGEQQVKDLTNGVSLTSAAVNCSGCVVGVNTQFPTTTTGVLHFMDTNGGTASTVMVGTSIVATIAAIFTGTAVGGAAADLGSSGSMGSGVYEMMGIIEQAQFVGLLGQLATSGVPTFFQQFTKDLSWVNFNIAKLSNSDPAPTRKLLNLLEAQHQQTGVERYATMVGVLPEDLFYYTLLAIAVVFGAVLILYIVGSLVMSGCAKKGENPWRVYFRKVIWAYILVLLLSLYIVSMTGSYRAYYTFNKGTSGAGSAVVVILAALIGVTLVCGVVIIATHPSEWSDLGTYEHEQRPFNAKYGPYYEEFNADNRYFFVPKAILSVATGIIVGVVQNPSWQLGLLIGANLLFLLALIIREPFLLRFLFYIGVLSTFLKIALLILMAVMLRDDVFPQKVRDNVAYVIVGVNLAVFALLVIRQLYITIRKIIMSRAAKKKNPDQRADFTNNDSSPTRTPHSPQPKSNFHDMEQGQAQKSIPVREPMYAQKNLQTAGDNQSNLNAGSSNFGSHNPNSIPPRNPAIPSSQAASANTRSASSPPNQPNASQENGFVVAPNSKSVAGRQVDEMKYTPDQRISSADPRTDRLKSSPIVQKSAPQQAMFQTSAPPSGTQSQANAALATGAAGLAGAALLAAAAKSKPPPHFDDKEYDLDSELSLHENEANDFKAQMPYTADKFQHRNSGDSYGSSQSFGSFGGRANRPGSHLSDSMSLYSSHDASNDSFSHPGRGSIPNQGQTTHNSSFGSDSYRYDANSPFSAPFRAHDNTNNSFQSYQSAHFSDNSMTQGRPVAANDSFVSLPYSEGSSMAGQSGIFDSLAAKYLIGMDKDDEVGQLTRSSSAVPILERKPTKPLPLTRSCSVGDNLKNDLVEKKQAYKPKRHSDSDLVCAVDDAKRQSVYLRYIANGQAHSFMDSEDEIDL</sequence>
<feature type="transmembrane region" description="Helical" evidence="2">
    <location>
        <begin position="213"/>
        <end position="238"/>
    </location>
</feature>
<feature type="compositionally biased region" description="Polar residues" evidence="1">
    <location>
        <begin position="557"/>
        <end position="568"/>
    </location>
</feature>
<dbReference type="Pfam" id="PF06011">
    <property type="entry name" value="TRP"/>
    <property type="match status" value="1"/>
</dbReference>
<reference evidence="4 5" key="1">
    <citation type="submission" date="2019-07" db="EMBL/GenBank/DDBJ databases">
        <title>Genomics analysis of Aphanomyces spp. identifies a new class of oomycete effector associated with host adaptation.</title>
        <authorList>
            <person name="Gaulin E."/>
        </authorList>
    </citation>
    <scope>NUCLEOTIDE SEQUENCE [LARGE SCALE GENOMIC DNA]</scope>
    <source>
        <strain evidence="4 5">ATCC 201684</strain>
    </source>
</reference>
<proteinExistence type="predicted"/>
<feature type="region of interest" description="Disordered" evidence="1">
    <location>
        <begin position="710"/>
        <end position="780"/>
    </location>
</feature>
<evidence type="ECO:0000313" key="5">
    <source>
        <dbReference type="Proteomes" id="UP000481153"/>
    </source>
</evidence>
<keyword evidence="2" id="KW-0812">Transmembrane</keyword>
<comment type="caution">
    <text evidence="4">The sequence shown here is derived from an EMBL/GenBank/DDBJ whole genome shotgun (WGS) entry which is preliminary data.</text>
</comment>
<evidence type="ECO:0000256" key="2">
    <source>
        <dbReference type="SAM" id="Phobius"/>
    </source>
</evidence>
<dbReference type="InterPro" id="IPR010308">
    <property type="entry name" value="TRP_C"/>
</dbReference>
<feature type="transmembrane region" description="Helical" evidence="2">
    <location>
        <begin position="436"/>
        <end position="458"/>
    </location>
</feature>
<feature type="transmembrane region" description="Helical" evidence="2">
    <location>
        <begin position="375"/>
        <end position="394"/>
    </location>
</feature>
<organism evidence="4 5">
    <name type="scientific">Aphanomyces euteiches</name>
    <dbReference type="NCBI Taxonomy" id="100861"/>
    <lineage>
        <taxon>Eukaryota</taxon>
        <taxon>Sar</taxon>
        <taxon>Stramenopiles</taxon>
        <taxon>Oomycota</taxon>
        <taxon>Saprolegniomycetes</taxon>
        <taxon>Saprolegniales</taxon>
        <taxon>Verrucalvaceae</taxon>
        <taxon>Aphanomyces</taxon>
    </lineage>
</organism>
<evidence type="ECO:0000256" key="1">
    <source>
        <dbReference type="SAM" id="MobiDB-lite"/>
    </source>
</evidence>
<dbReference type="PANTHER" id="PTHR31145:SF6">
    <property type="entry name" value="INTEGRAL MEMBRANE PROTEIN (AFU_ORTHOLOGUE AFUA_7G01610)"/>
    <property type="match status" value="1"/>
</dbReference>
<protein>
    <recommendedName>
        <fullName evidence="3">TRP C-terminal domain-containing protein</fullName>
    </recommendedName>
</protein>
<keyword evidence="2" id="KW-1133">Transmembrane helix</keyword>